<dbReference type="AlphaFoldDB" id="A0A9D1KAM1"/>
<comment type="caution">
    <text evidence="1">The sequence shown here is derived from an EMBL/GenBank/DDBJ whole genome shotgun (WGS) entry which is preliminary data.</text>
</comment>
<evidence type="ECO:0000313" key="2">
    <source>
        <dbReference type="Proteomes" id="UP000886833"/>
    </source>
</evidence>
<evidence type="ECO:0000313" key="1">
    <source>
        <dbReference type="EMBL" id="HIT37408.1"/>
    </source>
</evidence>
<gene>
    <name evidence="1" type="ORF">IAB59_02870</name>
</gene>
<reference evidence="1" key="2">
    <citation type="journal article" date="2021" name="PeerJ">
        <title>Extensive microbial diversity within the chicken gut microbiome revealed by metagenomics and culture.</title>
        <authorList>
            <person name="Gilroy R."/>
            <person name="Ravi A."/>
            <person name="Getino M."/>
            <person name="Pursley I."/>
            <person name="Horton D.L."/>
            <person name="Alikhan N.F."/>
            <person name="Baker D."/>
            <person name="Gharbi K."/>
            <person name="Hall N."/>
            <person name="Watson M."/>
            <person name="Adriaenssens E.M."/>
            <person name="Foster-Nyarko E."/>
            <person name="Jarju S."/>
            <person name="Secka A."/>
            <person name="Antonio M."/>
            <person name="Oren A."/>
            <person name="Chaudhuri R.R."/>
            <person name="La Ragione R."/>
            <person name="Hildebrand F."/>
            <person name="Pallen M.J."/>
        </authorList>
    </citation>
    <scope>NUCLEOTIDE SEQUENCE</scope>
    <source>
        <strain evidence="1">CHK195-26880</strain>
    </source>
</reference>
<protein>
    <submittedName>
        <fullName evidence="1">Uncharacterized protein</fullName>
    </submittedName>
</protein>
<reference evidence="1" key="1">
    <citation type="submission" date="2020-10" db="EMBL/GenBank/DDBJ databases">
        <authorList>
            <person name="Gilroy R."/>
        </authorList>
    </citation>
    <scope>NUCLEOTIDE SEQUENCE</scope>
    <source>
        <strain evidence="1">CHK195-26880</strain>
    </source>
</reference>
<accession>A0A9D1KAM1</accession>
<sequence>MEIDLKIVDAIKNNDLNRINFFKQEIAKELRNKGIDIEKIDSLCEEILMEAVNGYTKETPIRFLFYIKKIINSKVSTLKNDFLKEKEIDILKFYLTKHNGYYLNTYYIAKKLKLSEEFIYNTVNKAIKNKEETKKYLPNFENDLKQRRDFFEYNNDSLTNAKIKLILYYTGKIDNKCYTVEELKDIYNWPLEIMKKRLRKSFAVLKRDNNLDKLLEKEPSLKDIIYDKAKEIGIDLIMNNHANKEKISTLGLTDKERDILILLEKNKDKPLTNKKMAELLGYNTTKAYTYAKSLIKAKAKGNEEIIKEVNELHPDFLRKNSILTKKEIKILKLLDEHSKVPLSNKEMAELLEYKNKETYTAVKTALLKKIREDEKVKEEALKICPNLLNKEVLLNSKEIEILKLLNKHKNKPLTDQEMARLLEYKYNYSYITAKYRLLKKIEKNENVKALALKIYPELFDKDQVLTSRETMMLKILKETENRIISDEELAEMIGFRNKDAYNYAKRKLYKKIEESEKIKEEALKIYPDFINYMKSLTIREIEILSILKEHQDNPLSNEEMAKLLGYKNEKTYNSAKSTLKRKIKDNDEIAAKIKEIYPEFLEEIDLTDKEKKVLNLLSEHQDNPLSNEEMAKLLGYKNINSYFRFKKNMSKKLSENIELKERLLSKYPFLERKVTLTNNEITILKEYYHINSGQTSYKSTNEIANDLNYSYQTIYSFKEKALKKITSDTTCKEQIIRVYPHFEDDLMIKNNYSSKNSINLTETELSNVKNYQNLINKKDSIKKGLEALNNSIFKDFMEFCSLKEQLILAFSLGFFNKHPFNSKDVADIFNIDEISVINLTHECLSFTRNRLEQKDKTKVKSSFQ</sequence>
<proteinExistence type="predicted"/>
<dbReference type="Proteomes" id="UP000886833">
    <property type="component" value="Unassembled WGS sequence"/>
</dbReference>
<dbReference type="EMBL" id="DVKQ01000034">
    <property type="protein sequence ID" value="HIT37408.1"/>
    <property type="molecule type" value="Genomic_DNA"/>
</dbReference>
<name>A0A9D1KAM1_9FIRM</name>
<organism evidence="1 2">
    <name type="scientific">Candidatus Onthousia faecipullorum</name>
    <dbReference type="NCBI Taxonomy" id="2840887"/>
    <lineage>
        <taxon>Bacteria</taxon>
        <taxon>Bacillati</taxon>
        <taxon>Bacillota</taxon>
        <taxon>Bacilli</taxon>
        <taxon>Candidatus Onthousia</taxon>
    </lineage>
</organism>